<reference evidence="1" key="1">
    <citation type="journal article" date="2021" name="Proc. Natl. Acad. Sci. U.S.A.">
        <title>A Catalog of Tens of Thousands of Viruses from Human Metagenomes Reveals Hidden Associations with Chronic Diseases.</title>
        <authorList>
            <person name="Tisza M.J."/>
            <person name="Buck C.B."/>
        </authorList>
    </citation>
    <scope>NUCLEOTIDE SEQUENCE</scope>
    <source>
        <strain evidence="1">CtG4L18</strain>
    </source>
</reference>
<protein>
    <submittedName>
        <fullName evidence="1">Uncharacterized protein</fullName>
    </submittedName>
</protein>
<sequence length="31" mass="3783">MHRLIQTISTKLTLRHIRIVGLEMIDRIRMH</sequence>
<name>A0A8S5UNS6_9CAUD</name>
<proteinExistence type="predicted"/>
<evidence type="ECO:0000313" key="1">
    <source>
        <dbReference type="EMBL" id="DAF96119.1"/>
    </source>
</evidence>
<dbReference type="EMBL" id="BK016114">
    <property type="protein sequence ID" value="DAF96119.1"/>
    <property type="molecule type" value="Genomic_DNA"/>
</dbReference>
<organism evidence="1">
    <name type="scientific">Podoviridae sp. ctG4L18</name>
    <dbReference type="NCBI Taxonomy" id="2825234"/>
    <lineage>
        <taxon>Viruses</taxon>
        <taxon>Duplodnaviria</taxon>
        <taxon>Heunggongvirae</taxon>
        <taxon>Uroviricota</taxon>
        <taxon>Caudoviricetes</taxon>
    </lineage>
</organism>
<accession>A0A8S5UNS6</accession>